<keyword evidence="5" id="KW-1185">Reference proteome</keyword>
<dbReference type="CDD" id="cd04216">
    <property type="entry name" value="Phytocyanin"/>
    <property type="match status" value="1"/>
</dbReference>
<organism evidence="4 5">
    <name type="scientific">Morus notabilis</name>
    <dbReference type="NCBI Taxonomy" id="981085"/>
    <lineage>
        <taxon>Eukaryota</taxon>
        <taxon>Viridiplantae</taxon>
        <taxon>Streptophyta</taxon>
        <taxon>Embryophyta</taxon>
        <taxon>Tracheophyta</taxon>
        <taxon>Spermatophyta</taxon>
        <taxon>Magnoliopsida</taxon>
        <taxon>eudicotyledons</taxon>
        <taxon>Gunneridae</taxon>
        <taxon>Pentapetalae</taxon>
        <taxon>rosids</taxon>
        <taxon>fabids</taxon>
        <taxon>Rosales</taxon>
        <taxon>Moraceae</taxon>
        <taxon>Moreae</taxon>
        <taxon>Morus</taxon>
    </lineage>
</organism>
<proteinExistence type="predicted"/>
<accession>W9SPG9</accession>
<dbReference type="GO" id="GO:0005886">
    <property type="term" value="C:plasma membrane"/>
    <property type="evidence" value="ECO:0007669"/>
    <property type="project" value="TreeGrafter"/>
</dbReference>
<evidence type="ECO:0000313" key="5">
    <source>
        <dbReference type="Proteomes" id="UP000030645"/>
    </source>
</evidence>
<feature type="transmembrane region" description="Helical" evidence="2">
    <location>
        <begin position="289"/>
        <end position="308"/>
    </location>
</feature>
<feature type="compositionally biased region" description="Pro residues" evidence="1">
    <location>
        <begin position="240"/>
        <end position="253"/>
    </location>
</feature>
<dbReference type="InterPro" id="IPR008972">
    <property type="entry name" value="Cupredoxin"/>
</dbReference>
<gene>
    <name evidence="4" type="ORF">L484_002631</name>
</gene>
<dbReference type="SUPFAM" id="SSF49503">
    <property type="entry name" value="Cupredoxins"/>
    <property type="match status" value="1"/>
</dbReference>
<dbReference type="GO" id="GO:0009055">
    <property type="term" value="F:electron transfer activity"/>
    <property type="evidence" value="ECO:0007669"/>
    <property type="project" value="InterPro"/>
</dbReference>
<keyword evidence="2" id="KW-0812">Transmembrane</keyword>
<name>W9SPG9_9ROSA</name>
<dbReference type="EMBL" id="KE345898">
    <property type="protein sequence ID" value="EXC19950.1"/>
    <property type="molecule type" value="Genomic_DNA"/>
</dbReference>
<dbReference type="Pfam" id="PF02298">
    <property type="entry name" value="Cu_bind_like"/>
    <property type="match status" value="1"/>
</dbReference>
<reference evidence="5" key="1">
    <citation type="submission" date="2013-01" db="EMBL/GenBank/DDBJ databases">
        <title>Draft Genome Sequence of a Mulberry Tree, Morus notabilis C.K. Schneid.</title>
        <authorList>
            <person name="He N."/>
            <person name="Zhao S."/>
        </authorList>
    </citation>
    <scope>NUCLEOTIDE SEQUENCE</scope>
</reference>
<keyword evidence="2" id="KW-1133">Transmembrane helix</keyword>
<evidence type="ECO:0000259" key="3">
    <source>
        <dbReference type="PROSITE" id="PS51485"/>
    </source>
</evidence>
<dbReference type="InterPro" id="IPR039391">
    <property type="entry name" value="Phytocyanin-like"/>
</dbReference>
<feature type="domain" description="Phytocyanin" evidence="3">
    <location>
        <begin position="149"/>
        <end position="212"/>
    </location>
</feature>
<dbReference type="Proteomes" id="UP000030645">
    <property type="component" value="Unassembled WGS sequence"/>
</dbReference>
<sequence>MNVYDESECLLALHAHYESRSGALAITANGFFTLSDSSLIPSNLLIPQVYKRRETAIIFFLFFSFPEDRVDSLLSSNFLRFRTPSIKINCFHKLLLRSKNGGIEREDVDVDHRNNDVDHVVPWCLRCEPHCWWRFRQNGIWIDGAAFCYTPVHDVLEVEEEDHQSCDVSDPISTFNDGETVVPLSQEGPRYFICGRQGHCALGLKLEAQVLGVDETRSGSSGKGGGRSPATPKTPHHRSPPPNQSPPPPPPLPHDGNDGGDGDYGIEISPIQPNTPPPTDSASSASLRMMMPLVTILLVVVVAVIITIRVSL</sequence>
<dbReference type="Gene3D" id="2.60.40.420">
    <property type="entry name" value="Cupredoxins - blue copper proteins"/>
    <property type="match status" value="1"/>
</dbReference>
<evidence type="ECO:0000256" key="2">
    <source>
        <dbReference type="SAM" id="Phobius"/>
    </source>
</evidence>
<dbReference type="PANTHER" id="PTHR33021:SF499">
    <property type="entry name" value="OS12G0150500 PROTEIN"/>
    <property type="match status" value="1"/>
</dbReference>
<dbReference type="PROSITE" id="PS51485">
    <property type="entry name" value="PHYTOCYANIN"/>
    <property type="match status" value="1"/>
</dbReference>
<dbReference type="PANTHER" id="PTHR33021">
    <property type="entry name" value="BLUE COPPER PROTEIN"/>
    <property type="match status" value="1"/>
</dbReference>
<keyword evidence="2" id="KW-0472">Membrane</keyword>
<evidence type="ECO:0000256" key="1">
    <source>
        <dbReference type="SAM" id="MobiDB-lite"/>
    </source>
</evidence>
<dbReference type="STRING" id="981085.W9SPG9"/>
<protein>
    <submittedName>
        <fullName evidence="4">Early nodulin-like protein 1</fullName>
    </submittedName>
</protein>
<dbReference type="AlphaFoldDB" id="W9SPG9"/>
<feature type="region of interest" description="Disordered" evidence="1">
    <location>
        <begin position="215"/>
        <end position="284"/>
    </location>
</feature>
<evidence type="ECO:0000313" key="4">
    <source>
        <dbReference type="EMBL" id="EXC19950.1"/>
    </source>
</evidence>
<dbReference type="InterPro" id="IPR003245">
    <property type="entry name" value="Phytocyanin_dom"/>
</dbReference>